<keyword evidence="2 8" id="KW-0396">Initiation factor</keyword>
<dbReference type="GO" id="GO:0032790">
    <property type="term" value="P:ribosome disassembly"/>
    <property type="evidence" value="ECO:0007669"/>
    <property type="project" value="TreeGrafter"/>
</dbReference>
<dbReference type="InterPro" id="IPR001288">
    <property type="entry name" value="Translation_initiation_fac_3"/>
</dbReference>
<reference evidence="8 9" key="1">
    <citation type="journal article" date="2016" name="Nat. Commun.">
        <title>Thousands of microbial genomes shed light on interconnected biogeochemical processes in an aquifer system.</title>
        <authorList>
            <person name="Anantharaman K."/>
            <person name="Brown C.T."/>
            <person name="Hug L.A."/>
            <person name="Sharon I."/>
            <person name="Castelle C.J."/>
            <person name="Probst A.J."/>
            <person name="Thomas B.C."/>
            <person name="Singh A."/>
            <person name="Wilkins M.J."/>
            <person name="Karaoz U."/>
            <person name="Brodie E.L."/>
            <person name="Williams K.H."/>
            <person name="Hubbard S.S."/>
            <person name="Banfield J.F."/>
        </authorList>
    </citation>
    <scope>NUCLEOTIDE SEQUENCE [LARGE SCALE GENOMIC DNA]</scope>
</reference>
<dbReference type="InterPro" id="IPR036788">
    <property type="entry name" value="T_IF-3_C_sf"/>
</dbReference>
<dbReference type="PANTHER" id="PTHR10938:SF0">
    <property type="entry name" value="TRANSLATION INITIATION FACTOR IF-3, MITOCHONDRIAL"/>
    <property type="match status" value="1"/>
</dbReference>
<evidence type="ECO:0000256" key="1">
    <source>
        <dbReference type="ARBA" id="ARBA00005439"/>
    </source>
</evidence>
<dbReference type="Pfam" id="PF00707">
    <property type="entry name" value="IF3_C"/>
    <property type="match status" value="1"/>
</dbReference>
<dbReference type="Gene3D" id="3.10.20.80">
    <property type="entry name" value="Translation initiation factor 3 (IF-3), N-terminal domain"/>
    <property type="match status" value="1"/>
</dbReference>
<evidence type="ECO:0000256" key="3">
    <source>
        <dbReference type="ARBA" id="ARBA00022917"/>
    </source>
</evidence>
<dbReference type="Pfam" id="PF05198">
    <property type="entry name" value="IF3_N"/>
    <property type="match status" value="1"/>
</dbReference>
<dbReference type="Gene3D" id="3.30.110.10">
    <property type="entry name" value="Translation initiation factor 3 (IF-3), C-terminal domain"/>
    <property type="match status" value="1"/>
</dbReference>
<evidence type="ECO:0000313" key="9">
    <source>
        <dbReference type="Proteomes" id="UP000178936"/>
    </source>
</evidence>
<dbReference type="SUPFAM" id="SSF54364">
    <property type="entry name" value="Translation initiation factor IF3, N-terminal domain"/>
    <property type="match status" value="1"/>
</dbReference>
<feature type="domain" description="Translation initiation factor 3 C-terminal" evidence="6">
    <location>
        <begin position="85"/>
        <end position="165"/>
    </location>
</feature>
<comment type="caution">
    <text evidence="8">The sequence shown here is derived from an EMBL/GenBank/DDBJ whole genome shotgun (WGS) entry which is preliminary data.</text>
</comment>
<accession>A0A1G2Q414</accession>
<dbReference type="InterPro" id="IPR019814">
    <property type="entry name" value="Translation_initiation_fac_3_N"/>
</dbReference>
<dbReference type="SUPFAM" id="SSF55200">
    <property type="entry name" value="Translation initiation factor IF3, C-terminal domain"/>
    <property type="match status" value="1"/>
</dbReference>
<feature type="domain" description="Translation initiation factor 3 N-terminal" evidence="7">
    <location>
        <begin position="9"/>
        <end position="76"/>
    </location>
</feature>
<dbReference type="PANTHER" id="PTHR10938">
    <property type="entry name" value="TRANSLATION INITIATION FACTOR IF-3"/>
    <property type="match status" value="1"/>
</dbReference>
<dbReference type="AlphaFoldDB" id="A0A1G2Q414"/>
<sequence>MREQIRYRINHFIRLPEVQLIDENGKPQGVVPTWQALKQAQEAGLDLVEVNPAVRPPIAKIMDFGQFQYKQQKLLRAQKVKAKKVEIKGIRISFKIGEHDKEVRLRQAAKFLDEGHKVRVEMVLRGRERAHMDIAQQGMMKFVNGLGAGVVVEVPFSRQGGRISLQVGRKKGTPANPPTNNNSEETNN</sequence>
<evidence type="ECO:0000256" key="2">
    <source>
        <dbReference type="ARBA" id="ARBA00022540"/>
    </source>
</evidence>
<name>A0A1G2Q414_9BACT</name>
<evidence type="ECO:0000259" key="6">
    <source>
        <dbReference type="Pfam" id="PF00707"/>
    </source>
</evidence>
<feature type="region of interest" description="Disordered" evidence="5">
    <location>
        <begin position="167"/>
        <end position="188"/>
    </location>
</feature>
<evidence type="ECO:0000259" key="7">
    <source>
        <dbReference type="Pfam" id="PF05198"/>
    </source>
</evidence>
<dbReference type="GO" id="GO:0005737">
    <property type="term" value="C:cytoplasm"/>
    <property type="evidence" value="ECO:0007669"/>
    <property type="project" value="UniProtKB-ARBA"/>
</dbReference>
<evidence type="ECO:0000313" key="8">
    <source>
        <dbReference type="EMBL" id="OHA54582.1"/>
    </source>
</evidence>
<evidence type="ECO:0000256" key="4">
    <source>
        <dbReference type="NCBIfam" id="TIGR00168"/>
    </source>
</evidence>
<evidence type="ECO:0000256" key="5">
    <source>
        <dbReference type="SAM" id="MobiDB-lite"/>
    </source>
</evidence>
<dbReference type="Proteomes" id="UP000178936">
    <property type="component" value="Unassembled WGS sequence"/>
</dbReference>
<dbReference type="InterPro" id="IPR019815">
    <property type="entry name" value="Translation_initiation_fac_3_C"/>
</dbReference>
<dbReference type="EMBL" id="MHTB01000044">
    <property type="protein sequence ID" value="OHA54582.1"/>
    <property type="molecule type" value="Genomic_DNA"/>
</dbReference>
<gene>
    <name evidence="8" type="ORF">A2226_00235</name>
</gene>
<dbReference type="NCBIfam" id="TIGR00168">
    <property type="entry name" value="infC"/>
    <property type="match status" value="1"/>
</dbReference>
<dbReference type="InterPro" id="IPR036787">
    <property type="entry name" value="T_IF-3_N_sf"/>
</dbReference>
<feature type="compositionally biased region" description="Low complexity" evidence="5">
    <location>
        <begin position="178"/>
        <end position="188"/>
    </location>
</feature>
<dbReference type="GO" id="GO:0003743">
    <property type="term" value="F:translation initiation factor activity"/>
    <property type="evidence" value="ECO:0007669"/>
    <property type="project" value="UniProtKB-UniRule"/>
</dbReference>
<organism evidence="8 9">
    <name type="scientific">Candidatus Veblenbacteria bacterium RIFOXYA2_FULL_43_9</name>
    <dbReference type="NCBI Taxonomy" id="1802425"/>
    <lineage>
        <taxon>Bacteria</taxon>
        <taxon>Candidatus Vebleniibacteriota</taxon>
    </lineage>
</organism>
<keyword evidence="3" id="KW-0648">Protein biosynthesis</keyword>
<protein>
    <recommendedName>
        <fullName evidence="4">Translation initiation factor IF-3</fullName>
    </recommendedName>
</protein>
<proteinExistence type="inferred from homology"/>
<comment type="similarity">
    <text evidence="1">Belongs to the IF-3 family.</text>
</comment>
<dbReference type="GO" id="GO:0043022">
    <property type="term" value="F:ribosome binding"/>
    <property type="evidence" value="ECO:0007669"/>
    <property type="project" value="TreeGrafter"/>
</dbReference>